<dbReference type="PANTHER" id="PTHR43806">
    <property type="entry name" value="PEPTIDASE S8"/>
    <property type="match status" value="1"/>
</dbReference>
<feature type="active site" description="Charge relay system" evidence="5">
    <location>
        <position position="336"/>
    </location>
</feature>
<comment type="similarity">
    <text evidence="1 5">Belongs to the peptidase S8 family.</text>
</comment>
<evidence type="ECO:0000256" key="6">
    <source>
        <dbReference type="SAM" id="Phobius"/>
    </source>
</evidence>
<name>A0AAW1R0A6_9CHLO</name>
<feature type="chain" id="PRO_5043878462" description="Peptidase S8/S53 domain-containing protein" evidence="7">
    <location>
        <begin position="16"/>
        <end position="464"/>
    </location>
</feature>
<dbReference type="SUPFAM" id="SSF52743">
    <property type="entry name" value="Subtilisin-like"/>
    <property type="match status" value="1"/>
</dbReference>
<proteinExistence type="inferred from homology"/>
<gene>
    <name evidence="9" type="ORF">WJX74_002920</name>
</gene>
<evidence type="ECO:0000256" key="2">
    <source>
        <dbReference type="ARBA" id="ARBA00022670"/>
    </source>
</evidence>
<keyword evidence="6" id="KW-0812">Transmembrane</keyword>
<dbReference type="PRINTS" id="PR00723">
    <property type="entry name" value="SUBTILISIN"/>
</dbReference>
<keyword evidence="3 5" id="KW-0378">Hydrolase</keyword>
<dbReference type="InterPro" id="IPR022398">
    <property type="entry name" value="Peptidase_S8_His-AS"/>
</dbReference>
<keyword evidence="2 5" id="KW-0645">Protease</keyword>
<protein>
    <recommendedName>
        <fullName evidence="8">Peptidase S8/S53 domain-containing protein</fullName>
    </recommendedName>
</protein>
<reference evidence="9 10" key="1">
    <citation type="journal article" date="2024" name="Nat. Commun.">
        <title>Phylogenomics reveals the evolutionary origins of lichenization in chlorophyte algae.</title>
        <authorList>
            <person name="Puginier C."/>
            <person name="Libourel C."/>
            <person name="Otte J."/>
            <person name="Skaloud P."/>
            <person name="Haon M."/>
            <person name="Grisel S."/>
            <person name="Petersen M."/>
            <person name="Berrin J.G."/>
            <person name="Delaux P.M."/>
            <person name="Dal Grande F."/>
            <person name="Keller J."/>
        </authorList>
    </citation>
    <scope>NUCLEOTIDE SEQUENCE [LARGE SCALE GENOMIC DNA]</scope>
    <source>
        <strain evidence="9 10">SAG 2145</strain>
    </source>
</reference>
<evidence type="ECO:0000313" key="10">
    <source>
        <dbReference type="Proteomes" id="UP001438707"/>
    </source>
</evidence>
<feature type="signal peptide" evidence="7">
    <location>
        <begin position="1"/>
        <end position="15"/>
    </location>
</feature>
<dbReference type="GO" id="GO:0004252">
    <property type="term" value="F:serine-type endopeptidase activity"/>
    <property type="evidence" value="ECO:0007669"/>
    <property type="project" value="UniProtKB-UniRule"/>
</dbReference>
<accession>A0AAW1R0A6</accession>
<dbReference type="AlphaFoldDB" id="A0AAW1R0A6"/>
<comment type="caution">
    <text evidence="9">The sequence shown here is derived from an EMBL/GenBank/DDBJ whole genome shotgun (WGS) entry which is preliminary data.</text>
</comment>
<evidence type="ECO:0000256" key="5">
    <source>
        <dbReference type="PROSITE-ProRule" id="PRU01240"/>
    </source>
</evidence>
<dbReference type="EMBL" id="JALJOS010000019">
    <property type="protein sequence ID" value="KAK9826993.1"/>
    <property type="molecule type" value="Genomic_DNA"/>
</dbReference>
<evidence type="ECO:0000256" key="4">
    <source>
        <dbReference type="ARBA" id="ARBA00022825"/>
    </source>
</evidence>
<feature type="active site" description="Charge relay system" evidence="5">
    <location>
        <position position="174"/>
    </location>
</feature>
<evidence type="ECO:0000256" key="1">
    <source>
        <dbReference type="ARBA" id="ARBA00011073"/>
    </source>
</evidence>
<sequence>MLLVTFAILTRFVAAGNDTVIIKYKSPGLSVNGSTDSDTVFPPPPPGVHLVADLPYLGYQLFALDDPAESASDFCDALEQEDDAVQFCEPDSEVSLIQEQAAPDDPLYAQQYNIPAIDLPALWAAGVLGSTNVSVCVPDTGTSPDHPDLHHSIEQGTSFVGGSQSDDYTDGQGHGTFVTGVIGAVTDNRIGIAGIVRRPAVLPCRFMDASGNGPLSSAALCFNWCLQRQAAVISCSFGATTFSAALQTAAQAISAQNVVLVTSSGNEGTSNDASPHYPSEFSKSLPGVISVAASDRSGNLWARSNYGPASVQVAAPGVSILGLGLGAEYVTLSGTSMAAPQVAGIAALLLADLATRASSLTKTPQINEAVKAAILGTTRNFSSAADRAKVLSGGVVDAGAALRAFRRSATYATASRSSISATVVAAVAGIVVGILLSVVGFGLVVWVRRLRQIRAVRRQQALDT</sequence>
<dbReference type="InterPro" id="IPR015500">
    <property type="entry name" value="Peptidase_S8_subtilisin-rel"/>
</dbReference>
<feature type="transmembrane region" description="Helical" evidence="6">
    <location>
        <begin position="423"/>
        <end position="447"/>
    </location>
</feature>
<keyword evidence="6" id="KW-1133">Transmembrane helix</keyword>
<dbReference type="Gene3D" id="3.40.50.200">
    <property type="entry name" value="Peptidase S8/S53 domain"/>
    <property type="match status" value="1"/>
</dbReference>
<dbReference type="PROSITE" id="PS00137">
    <property type="entry name" value="SUBTILASE_HIS"/>
    <property type="match status" value="1"/>
</dbReference>
<dbReference type="Pfam" id="PF00082">
    <property type="entry name" value="Peptidase_S8"/>
    <property type="match status" value="1"/>
</dbReference>
<dbReference type="PANTHER" id="PTHR43806:SF11">
    <property type="entry name" value="CEREVISIN-RELATED"/>
    <property type="match status" value="1"/>
</dbReference>
<dbReference type="InterPro" id="IPR036852">
    <property type="entry name" value="Peptidase_S8/S53_dom_sf"/>
</dbReference>
<dbReference type="InterPro" id="IPR050131">
    <property type="entry name" value="Peptidase_S8_subtilisin-like"/>
</dbReference>
<organism evidence="9 10">
    <name type="scientific">Apatococcus lobatus</name>
    <dbReference type="NCBI Taxonomy" id="904363"/>
    <lineage>
        <taxon>Eukaryota</taxon>
        <taxon>Viridiplantae</taxon>
        <taxon>Chlorophyta</taxon>
        <taxon>core chlorophytes</taxon>
        <taxon>Trebouxiophyceae</taxon>
        <taxon>Chlorellales</taxon>
        <taxon>Chlorellaceae</taxon>
        <taxon>Apatococcus</taxon>
    </lineage>
</organism>
<dbReference type="PROSITE" id="PS51892">
    <property type="entry name" value="SUBTILASE"/>
    <property type="match status" value="1"/>
</dbReference>
<evidence type="ECO:0000313" key="9">
    <source>
        <dbReference type="EMBL" id="KAK9826993.1"/>
    </source>
</evidence>
<dbReference type="Proteomes" id="UP001438707">
    <property type="component" value="Unassembled WGS sequence"/>
</dbReference>
<keyword evidence="4 5" id="KW-0720">Serine protease</keyword>
<dbReference type="GO" id="GO:0006508">
    <property type="term" value="P:proteolysis"/>
    <property type="evidence" value="ECO:0007669"/>
    <property type="project" value="UniProtKB-KW"/>
</dbReference>
<dbReference type="PROSITE" id="PS00138">
    <property type="entry name" value="SUBTILASE_SER"/>
    <property type="match status" value="1"/>
</dbReference>
<keyword evidence="7" id="KW-0732">Signal</keyword>
<evidence type="ECO:0000256" key="3">
    <source>
        <dbReference type="ARBA" id="ARBA00022801"/>
    </source>
</evidence>
<feature type="active site" description="Charge relay system" evidence="5">
    <location>
        <position position="139"/>
    </location>
</feature>
<keyword evidence="10" id="KW-1185">Reference proteome</keyword>
<dbReference type="InterPro" id="IPR000209">
    <property type="entry name" value="Peptidase_S8/S53_dom"/>
</dbReference>
<dbReference type="InterPro" id="IPR023828">
    <property type="entry name" value="Peptidase_S8_Ser-AS"/>
</dbReference>
<evidence type="ECO:0000256" key="7">
    <source>
        <dbReference type="SAM" id="SignalP"/>
    </source>
</evidence>
<keyword evidence="6" id="KW-0472">Membrane</keyword>
<feature type="domain" description="Peptidase S8/S53" evidence="8">
    <location>
        <begin position="131"/>
        <end position="378"/>
    </location>
</feature>
<evidence type="ECO:0000259" key="8">
    <source>
        <dbReference type="Pfam" id="PF00082"/>
    </source>
</evidence>